<sequence>MNPGRQKMSSVGLFCKVRYMEQNISNIKRLSNPIAYFLSVIGFLVLLFMVIGAVYYATVAVDYQWRWFKVPKYFMYKSTITLYAEGYGEIDTIADNREKKDIIVTTDAGTRTYTVPKDSYDWIEGDMVSPGDIVASYEGSWQPGILAKGLWVTLKISFLATIFGITLGIIGGVARVSDTPVLKWSAITYVEVIRGSPLLVQIMIFYFVLGTTMNKILLMNGIPKLDPQWYGIMALSIFTGAYVVEIVRAGIEAIHPGQVEAARSSGMTYFQCMFHIILPQALKTILPPLAGQFINLIKDSSLLGLISIRELTKATREGITTSLQTFELWILCAILYLLMTFTLSMCVQYLERRTATK</sequence>
<gene>
    <name evidence="13" type="ORF">Dpo_6c01110</name>
</gene>
<dbReference type="AlphaFoldDB" id="S0G3S7"/>
<dbReference type="InterPro" id="IPR043429">
    <property type="entry name" value="ArtM/GltK/GlnP/TcyL/YhdX-like"/>
</dbReference>
<keyword evidence="6" id="KW-1003">Cell membrane</keyword>
<dbReference type="InterPro" id="IPR035906">
    <property type="entry name" value="MetI-like_sf"/>
</dbReference>
<evidence type="ECO:0000256" key="3">
    <source>
        <dbReference type="ARBA" id="ARBA00010072"/>
    </source>
</evidence>
<evidence type="ECO:0000256" key="11">
    <source>
        <dbReference type="RuleBase" id="RU363032"/>
    </source>
</evidence>
<evidence type="ECO:0000256" key="5">
    <source>
        <dbReference type="ARBA" id="ARBA00022448"/>
    </source>
</evidence>
<dbReference type="PANTHER" id="PTHR30614">
    <property type="entry name" value="MEMBRANE COMPONENT OF AMINO ACID ABC TRANSPORTER"/>
    <property type="match status" value="1"/>
</dbReference>
<dbReference type="EMBL" id="APJX01000006">
    <property type="protein sequence ID" value="EMS78912.1"/>
    <property type="molecule type" value="Genomic_DNA"/>
</dbReference>
<comment type="caution">
    <text evidence="13">The sequence shown here is derived from an EMBL/GenBank/DDBJ whole genome shotgun (WGS) entry which is preliminary data.</text>
</comment>
<dbReference type="Proteomes" id="UP000014216">
    <property type="component" value="Unassembled WGS sequence"/>
</dbReference>
<dbReference type="PROSITE" id="PS50928">
    <property type="entry name" value="ABC_TM1"/>
    <property type="match status" value="1"/>
</dbReference>
<name>S0G3S7_9BACT</name>
<feature type="transmembrane region" description="Helical" evidence="11">
    <location>
        <begin position="229"/>
        <end position="247"/>
    </location>
</feature>
<keyword evidence="5 11" id="KW-0813">Transport</keyword>
<evidence type="ECO:0000256" key="4">
    <source>
        <dbReference type="ARBA" id="ARBA00016506"/>
    </source>
</evidence>
<dbReference type="InterPro" id="IPR010065">
    <property type="entry name" value="AA_ABC_transptr_permease_3TM"/>
</dbReference>
<comment type="subcellular location">
    <subcellularLocation>
        <location evidence="2">Cell inner membrane</location>
        <topology evidence="2">Multi-pass membrane protein</topology>
    </subcellularLocation>
    <subcellularLocation>
        <location evidence="11">Cell membrane</location>
        <topology evidence="11">Multi-pass membrane protein</topology>
    </subcellularLocation>
</comment>
<dbReference type="PANTHER" id="PTHR30614:SF20">
    <property type="entry name" value="GLUTAMINE TRANSPORT SYSTEM PERMEASE PROTEIN GLNP"/>
    <property type="match status" value="1"/>
</dbReference>
<evidence type="ECO:0000256" key="7">
    <source>
        <dbReference type="ARBA" id="ARBA00022692"/>
    </source>
</evidence>
<feature type="domain" description="ABC transmembrane type-1" evidence="12">
    <location>
        <begin position="150"/>
        <end position="347"/>
    </location>
</feature>
<feature type="transmembrane region" description="Helical" evidence="11">
    <location>
        <begin position="328"/>
        <end position="350"/>
    </location>
</feature>
<keyword evidence="14" id="KW-1185">Reference proteome</keyword>
<dbReference type="InterPro" id="IPR000515">
    <property type="entry name" value="MetI-like"/>
</dbReference>
<reference evidence="13 14" key="1">
    <citation type="journal article" date="2013" name="Genome Announc.">
        <title>Draft Genome Sequence of Desulfotignum phosphitoxidans DSM 13687 Strain FiPS-3.</title>
        <authorList>
            <person name="Poehlein A."/>
            <person name="Daniel R."/>
            <person name="Simeonova D.D."/>
        </authorList>
    </citation>
    <scope>NUCLEOTIDE SEQUENCE [LARGE SCALE GENOMIC DNA]</scope>
    <source>
        <strain evidence="13 14">DSM 13687</strain>
    </source>
</reference>
<accession>S0G3S7</accession>
<evidence type="ECO:0000256" key="2">
    <source>
        <dbReference type="ARBA" id="ARBA00004429"/>
    </source>
</evidence>
<evidence type="ECO:0000313" key="14">
    <source>
        <dbReference type="Proteomes" id="UP000014216"/>
    </source>
</evidence>
<dbReference type="SUPFAM" id="SSF161098">
    <property type="entry name" value="MetI-like"/>
    <property type="match status" value="1"/>
</dbReference>
<dbReference type="CDD" id="cd06261">
    <property type="entry name" value="TM_PBP2"/>
    <property type="match status" value="1"/>
</dbReference>
<feature type="transmembrane region" description="Helical" evidence="11">
    <location>
        <begin position="34"/>
        <end position="57"/>
    </location>
</feature>
<keyword evidence="8" id="KW-0029">Amino-acid transport</keyword>
<comment type="similarity">
    <text evidence="3">Belongs to the binding-protein-dependent transport system permease family. HisMQ subfamily.</text>
</comment>
<dbReference type="NCBIfam" id="TIGR01726">
    <property type="entry name" value="HEQRo_perm_3TM"/>
    <property type="match status" value="1"/>
</dbReference>
<proteinExistence type="inferred from homology"/>
<evidence type="ECO:0000256" key="6">
    <source>
        <dbReference type="ARBA" id="ARBA00022475"/>
    </source>
</evidence>
<dbReference type="Gene3D" id="1.10.3720.10">
    <property type="entry name" value="MetI-like"/>
    <property type="match status" value="1"/>
</dbReference>
<keyword evidence="9 11" id="KW-1133">Transmembrane helix</keyword>
<evidence type="ECO:0000259" key="12">
    <source>
        <dbReference type="PROSITE" id="PS50928"/>
    </source>
</evidence>
<evidence type="ECO:0000256" key="10">
    <source>
        <dbReference type="ARBA" id="ARBA00023136"/>
    </source>
</evidence>
<dbReference type="FunFam" id="1.10.3720.10:FF:000033">
    <property type="entry name" value="Polar amino acid ABC transporter permease"/>
    <property type="match status" value="1"/>
</dbReference>
<dbReference type="GO" id="GO:0022857">
    <property type="term" value="F:transmembrane transporter activity"/>
    <property type="evidence" value="ECO:0007669"/>
    <property type="project" value="InterPro"/>
</dbReference>
<comment type="function">
    <text evidence="1">Part of the binding-protein-dependent transport system for glutamine; probably responsible for the translocation of the substrate across the membrane.</text>
</comment>
<keyword evidence="10 11" id="KW-0472">Membrane</keyword>
<feature type="transmembrane region" description="Helical" evidence="11">
    <location>
        <begin position="268"/>
        <end position="286"/>
    </location>
</feature>
<feature type="transmembrane region" description="Helical" evidence="11">
    <location>
        <begin position="150"/>
        <end position="174"/>
    </location>
</feature>
<evidence type="ECO:0000256" key="1">
    <source>
        <dbReference type="ARBA" id="ARBA00003159"/>
    </source>
</evidence>
<dbReference type="Pfam" id="PF00528">
    <property type="entry name" value="BPD_transp_1"/>
    <property type="match status" value="1"/>
</dbReference>
<evidence type="ECO:0000256" key="8">
    <source>
        <dbReference type="ARBA" id="ARBA00022970"/>
    </source>
</evidence>
<dbReference type="PATRIC" id="fig|1286635.3.peg.2982"/>
<evidence type="ECO:0000313" key="13">
    <source>
        <dbReference type="EMBL" id="EMS78912.1"/>
    </source>
</evidence>
<dbReference type="GO" id="GO:0006865">
    <property type="term" value="P:amino acid transport"/>
    <property type="evidence" value="ECO:0007669"/>
    <property type="project" value="UniProtKB-KW"/>
</dbReference>
<keyword evidence="7 11" id="KW-0812">Transmembrane</keyword>
<feature type="transmembrane region" description="Helical" evidence="11">
    <location>
        <begin position="186"/>
        <end position="209"/>
    </location>
</feature>
<protein>
    <recommendedName>
        <fullName evidence="4">Putative glutamine transport system permease protein GlnP</fullName>
    </recommendedName>
</protein>
<organism evidence="13 14">
    <name type="scientific">Desulfotignum phosphitoxidans DSM 13687</name>
    <dbReference type="NCBI Taxonomy" id="1286635"/>
    <lineage>
        <taxon>Bacteria</taxon>
        <taxon>Pseudomonadati</taxon>
        <taxon>Thermodesulfobacteriota</taxon>
        <taxon>Desulfobacteria</taxon>
        <taxon>Desulfobacterales</taxon>
        <taxon>Desulfobacteraceae</taxon>
        <taxon>Desulfotignum</taxon>
    </lineage>
</organism>
<evidence type="ECO:0000256" key="9">
    <source>
        <dbReference type="ARBA" id="ARBA00022989"/>
    </source>
</evidence>
<dbReference type="GO" id="GO:0043190">
    <property type="term" value="C:ATP-binding cassette (ABC) transporter complex"/>
    <property type="evidence" value="ECO:0007669"/>
    <property type="project" value="InterPro"/>
</dbReference>